<feature type="transmembrane region" description="Helical" evidence="9">
    <location>
        <begin position="1022"/>
        <end position="1042"/>
    </location>
</feature>
<evidence type="ECO:0000256" key="3">
    <source>
        <dbReference type="ARBA" id="ARBA00022741"/>
    </source>
</evidence>
<evidence type="ECO:0000256" key="7">
    <source>
        <dbReference type="ARBA" id="ARBA00023136"/>
    </source>
</evidence>
<evidence type="ECO:0000313" key="13">
    <source>
        <dbReference type="EMBL" id="CEM44725.1"/>
    </source>
</evidence>
<gene>
    <name evidence="13" type="ORF">Cvel_7268</name>
</gene>
<keyword evidence="6 9" id="KW-1133">Transmembrane helix</keyword>
<dbReference type="SFLD" id="SFLDG00002">
    <property type="entry name" value="C1.7:_P-type_atpase_like"/>
    <property type="match status" value="1"/>
</dbReference>
<proteinExistence type="predicted"/>
<dbReference type="InterPro" id="IPR004014">
    <property type="entry name" value="ATPase_P-typ_cation-transptr_N"/>
</dbReference>
<keyword evidence="2 9" id="KW-0812">Transmembrane</keyword>
<feature type="transmembrane region" description="Helical" evidence="9">
    <location>
        <begin position="325"/>
        <end position="347"/>
    </location>
</feature>
<reference evidence="13" key="1">
    <citation type="submission" date="2014-11" db="EMBL/GenBank/DDBJ databases">
        <authorList>
            <person name="Otto D Thomas"/>
            <person name="Naeem Raeece"/>
        </authorList>
    </citation>
    <scope>NUCLEOTIDE SEQUENCE</scope>
</reference>
<feature type="transmembrane region" description="Helical" evidence="9">
    <location>
        <begin position="956"/>
        <end position="978"/>
    </location>
</feature>
<feature type="region of interest" description="Disordered" evidence="8">
    <location>
        <begin position="633"/>
        <end position="662"/>
    </location>
</feature>
<evidence type="ECO:0000256" key="8">
    <source>
        <dbReference type="SAM" id="MobiDB-lite"/>
    </source>
</evidence>
<dbReference type="SFLD" id="SFLDF00027">
    <property type="entry name" value="p-type_atpase"/>
    <property type="match status" value="1"/>
</dbReference>
<feature type="domain" description="Cation-transporting P-type ATPase C-terminal" evidence="11">
    <location>
        <begin position="910"/>
        <end position="1078"/>
    </location>
</feature>
<feature type="compositionally biased region" description="Basic residues" evidence="8">
    <location>
        <begin position="645"/>
        <end position="662"/>
    </location>
</feature>
<dbReference type="Gene3D" id="3.40.1110.10">
    <property type="entry name" value="Calcium-transporting ATPase, cytoplasmic domain N"/>
    <property type="match status" value="1"/>
</dbReference>
<organism evidence="13">
    <name type="scientific">Chromera velia CCMP2878</name>
    <dbReference type="NCBI Taxonomy" id="1169474"/>
    <lineage>
        <taxon>Eukaryota</taxon>
        <taxon>Sar</taxon>
        <taxon>Alveolata</taxon>
        <taxon>Colpodellida</taxon>
        <taxon>Chromeraceae</taxon>
        <taxon>Chromera</taxon>
    </lineage>
</organism>
<keyword evidence="5" id="KW-1278">Translocase</keyword>
<dbReference type="SUPFAM" id="SSF81660">
    <property type="entry name" value="Metal cation-transporting ATPase, ATP-binding domain N"/>
    <property type="match status" value="1"/>
</dbReference>
<evidence type="ECO:0000256" key="6">
    <source>
        <dbReference type="ARBA" id="ARBA00022989"/>
    </source>
</evidence>
<dbReference type="Pfam" id="PF13246">
    <property type="entry name" value="Cation_ATPase"/>
    <property type="match status" value="1"/>
</dbReference>
<dbReference type="PRINTS" id="PR00121">
    <property type="entry name" value="NAKATPASE"/>
</dbReference>
<dbReference type="AlphaFoldDB" id="A0A0G4HKB6"/>
<comment type="subcellular location">
    <subcellularLocation>
        <location evidence="1">Membrane</location>
        <topology evidence="1">Multi-pass membrane protein</topology>
    </subcellularLocation>
</comment>
<dbReference type="InterPro" id="IPR001757">
    <property type="entry name" value="P_typ_ATPase"/>
</dbReference>
<dbReference type="InterPro" id="IPR008250">
    <property type="entry name" value="ATPase_P-typ_transduc_dom_A_sf"/>
</dbReference>
<dbReference type="SFLD" id="SFLDS00003">
    <property type="entry name" value="Haloacid_Dehalogenase"/>
    <property type="match status" value="1"/>
</dbReference>
<dbReference type="Pfam" id="PF00690">
    <property type="entry name" value="Cation_ATPase_N"/>
    <property type="match status" value="1"/>
</dbReference>
<dbReference type="Gene3D" id="2.70.150.10">
    <property type="entry name" value="Calcium-transporting ATPase, cytoplasmic transduction domain A"/>
    <property type="match status" value="1"/>
</dbReference>
<evidence type="ECO:0000256" key="9">
    <source>
        <dbReference type="SAM" id="Phobius"/>
    </source>
</evidence>
<dbReference type="VEuPathDB" id="CryptoDB:Cvel_7268"/>
<feature type="transmembrane region" description="Helical" evidence="9">
    <location>
        <begin position="153"/>
        <end position="171"/>
    </location>
</feature>
<dbReference type="Gene3D" id="3.40.50.1000">
    <property type="entry name" value="HAD superfamily/HAD-like"/>
    <property type="match status" value="2"/>
</dbReference>
<dbReference type="NCBIfam" id="TIGR01494">
    <property type="entry name" value="ATPase_P-type"/>
    <property type="match status" value="1"/>
</dbReference>
<keyword evidence="4" id="KW-0067">ATP-binding</keyword>
<dbReference type="Gene3D" id="1.20.1110.10">
    <property type="entry name" value="Calcium-transporting ATPase, transmembrane domain"/>
    <property type="match status" value="2"/>
</dbReference>
<keyword evidence="3" id="KW-0547">Nucleotide-binding</keyword>
<feature type="transmembrane region" description="Helical" evidence="9">
    <location>
        <begin position="112"/>
        <end position="133"/>
    </location>
</feature>
<dbReference type="PANTHER" id="PTHR42861">
    <property type="entry name" value="CALCIUM-TRANSPORTING ATPASE"/>
    <property type="match status" value="1"/>
</dbReference>
<name>A0A0G4HKB6_9ALVE</name>
<feature type="domain" description="Cation-transporting P-type ATPase N-terminal" evidence="12">
    <location>
        <begin position="80"/>
        <end position="131"/>
    </location>
</feature>
<dbReference type="InterPro" id="IPR006068">
    <property type="entry name" value="ATPase_P-typ_cation-transptr_C"/>
</dbReference>
<dbReference type="PRINTS" id="PR00119">
    <property type="entry name" value="CATATPASE"/>
</dbReference>
<accession>A0A0G4HKB6</accession>
<feature type="transmembrane region" description="Helical" evidence="9">
    <location>
        <begin position="359"/>
        <end position="382"/>
    </location>
</feature>
<keyword evidence="7 9" id="KW-0472">Membrane</keyword>
<dbReference type="InterPro" id="IPR018303">
    <property type="entry name" value="ATPase_P-typ_P_site"/>
</dbReference>
<feature type="compositionally biased region" description="Polar residues" evidence="8">
    <location>
        <begin position="32"/>
        <end position="43"/>
    </location>
</feature>
<dbReference type="InterPro" id="IPR044492">
    <property type="entry name" value="P_typ_ATPase_HD_dom"/>
</dbReference>
<dbReference type="InterPro" id="IPR023298">
    <property type="entry name" value="ATPase_P-typ_TM_dom_sf"/>
</dbReference>
<dbReference type="EMBL" id="CDMZ01002998">
    <property type="protein sequence ID" value="CEM44725.1"/>
    <property type="molecule type" value="Genomic_DNA"/>
</dbReference>
<sequence>MQVGDSGDVKRMHGDASALRPFLADRGDASPSLRQFDSSRTQETAVPVDNEKRALTTAVGVPPEKVLAWVEAEFGSVEELPGLSREEVIAQRELFGPNTVDSGHKMHWAVRLFWCYATPFNLLLTVIGVVSLLVDSLGGDDDDDDSDGDGLPAAIVTAVMIILSTGLQFVSELRSEAQAERLVQALAVSSVVKVKRDREWREEMGRNLVPGDVVELHAGGVVPADGIVLSVPTALLVQQASLTGESLPVQKETLNSNEAVETERETEEGEEKPDNQVFMGTDVVSGRAVVLVTSTGGRTELGRTARGASDGGRVGTAFDRSMRMVALVLISFTVVTAVCVFFIKLGIEGFTKEAFGGAALFAVSVGVGLTPELMPLIVATCLEAGVRAMARLGIIVKHTKAVQNIGAMTVLCTDKTGTLTENRIVLVEEQGTALTTAATDKYQHPGAAAAPNAAGGILKGSPSLTVLRSAALMAKLQTGLDEHNPIDSAILESLERHSEARGEGLDSLDGSVELVREFPFDFQRRRMSLVLSDEGNEVIVCKGAAADVLSVCTRVAVDAPWLLDEGGMGDAASAVATIGRALGSPSGGSESEGVAGVVHKSVTVAASVRGHVMSLEGQGMRVVAVAARRWEEREREAETGSPSRSAHKSTHHHHSHRKRVVRPSKVEDAEQDLILLGLLCFSDTPKASAASAIFELRSAGVQVKVLTGDSAGAALSVSRSLSLFSPLPPEGHAEASITRGHAVAPTRDHHRPVPLSASCGPLEEALEDLEEGRVVLTGAEVGEMGDEALLERAREATIFARLSPDQKARVVKALQTDGEVVGFLGDGVNDAAALGHADVGVTVSSALEVAQHAAGMVMQAADLRVIAEAVKAGRRTCANTQKYLRMTASSNFGNVFSVLIAVVWMPAGFYPIRALQLLLQNLLYDISQLAIPTDAVDMEQIKNPCRWEAGSLSKFMVFFGPLSSLFDVATFAVLWFVIKANVVERQEVFQAGWFLEGLISQTLIVHFIRTKKIPFIQSSPSLALLGSTVLVCVVGVSLVYIPPAAAWLKFEVPPAGYIPWLIAILLGYGLLTQAMKRIYLYVEPLAWD</sequence>
<dbReference type="InterPro" id="IPR059000">
    <property type="entry name" value="ATPase_P-type_domA"/>
</dbReference>
<feature type="transmembrane region" description="Helical" evidence="9">
    <location>
        <begin position="892"/>
        <end position="912"/>
    </location>
</feature>
<evidence type="ECO:0000259" key="10">
    <source>
        <dbReference type="Pfam" id="PF00122"/>
    </source>
</evidence>
<dbReference type="PROSITE" id="PS00154">
    <property type="entry name" value="ATPASE_E1_E2"/>
    <property type="match status" value="1"/>
</dbReference>
<dbReference type="Pfam" id="PF00689">
    <property type="entry name" value="Cation_ATPase_C"/>
    <property type="match status" value="1"/>
</dbReference>
<evidence type="ECO:0000256" key="2">
    <source>
        <dbReference type="ARBA" id="ARBA00022692"/>
    </source>
</evidence>
<evidence type="ECO:0000259" key="11">
    <source>
        <dbReference type="Pfam" id="PF00689"/>
    </source>
</evidence>
<dbReference type="GO" id="GO:0016020">
    <property type="term" value="C:membrane"/>
    <property type="evidence" value="ECO:0007669"/>
    <property type="project" value="UniProtKB-SubCell"/>
</dbReference>
<dbReference type="InterPro" id="IPR036412">
    <property type="entry name" value="HAD-like_sf"/>
</dbReference>
<evidence type="ECO:0000256" key="4">
    <source>
        <dbReference type="ARBA" id="ARBA00022840"/>
    </source>
</evidence>
<protein>
    <submittedName>
        <fullName evidence="13">Uncharacterized protein</fullName>
    </submittedName>
</protein>
<evidence type="ECO:0000259" key="12">
    <source>
        <dbReference type="Pfam" id="PF00690"/>
    </source>
</evidence>
<dbReference type="GO" id="GO:0005524">
    <property type="term" value="F:ATP binding"/>
    <property type="evidence" value="ECO:0007669"/>
    <property type="project" value="UniProtKB-KW"/>
</dbReference>
<dbReference type="PhylomeDB" id="A0A0G4HKB6"/>
<evidence type="ECO:0000256" key="1">
    <source>
        <dbReference type="ARBA" id="ARBA00004141"/>
    </source>
</evidence>
<evidence type="ECO:0000256" key="5">
    <source>
        <dbReference type="ARBA" id="ARBA00022967"/>
    </source>
</evidence>
<dbReference type="Pfam" id="PF00122">
    <property type="entry name" value="E1-E2_ATPase"/>
    <property type="match status" value="1"/>
</dbReference>
<dbReference type="GO" id="GO:0016887">
    <property type="term" value="F:ATP hydrolysis activity"/>
    <property type="evidence" value="ECO:0007669"/>
    <property type="project" value="InterPro"/>
</dbReference>
<feature type="region of interest" description="Disordered" evidence="8">
    <location>
        <begin position="251"/>
        <end position="272"/>
    </location>
</feature>
<dbReference type="InterPro" id="IPR023299">
    <property type="entry name" value="ATPase_P-typ_cyto_dom_N"/>
</dbReference>
<dbReference type="SUPFAM" id="SSF81653">
    <property type="entry name" value="Calcium ATPase, transduction domain A"/>
    <property type="match status" value="1"/>
</dbReference>
<dbReference type="SUPFAM" id="SSF56784">
    <property type="entry name" value="HAD-like"/>
    <property type="match status" value="1"/>
</dbReference>
<feature type="transmembrane region" description="Helical" evidence="9">
    <location>
        <begin position="1054"/>
        <end position="1071"/>
    </location>
</feature>
<feature type="domain" description="P-type ATPase A" evidence="10">
    <location>
        <begin position="191"/>
        <end position="306"/>
    </location>
</feature>
<feature type="region of interest" description="Disordered" evidence="8">
    <location>
        <begin position="20"/>
        <end position="43"/>
    </location>
</feature>
<dbReference type="SUPFAM" id="SSF81665">
    <property type="entry name" value="Calcium ATPase, transmembrane domain M"/>
    <property type="match status" value="1"/>
</dbReference>
<dbReference type="InterPro" id="IPR023214">
    <property type="entry name" value="HAD_sf"/>
</dbReference>